<reference evidence="6 7" key="1">
    <citation type="submission" date="2016-10" db="EMBL/GenBank/DDBJ databases">
        <title>Chromobacterium muskegensis sp. nov., an insecticidal bacterium isolated from Sphagnum bogs.</title>
        <authorList>
            <person name="Sparks M.E."/>
            <person name="Blackburn M.B."/>
            <person name="Gundersen-Rindal D.E."/>
            <person name="Mitchell A."/>
            <person name="Farrar R."/>
            <person name="Kuhar D."/>
        </authorList>
    </citation>
    <scope>NUCLEOTIDE SEQUENCE [LARGE SCALE GENOMIC DNA]</scope>
    <source>
        <strain evidence="6 7">21-1</strain>
    </source>
</reference>
<evidence type="ECO:0000313" key="6">
    <source>
        <dbReference type="EMBL" id="AOZ49560.1"/>
    </source>
</evidence>
<dbReference type="PANTHER" id="PTHR30146:SF45">
    <property type="entry name" value="CATABOLITE REPRESSOR_ACTIVATOR"/>
    <property type="match status" value="1"/>
</dbReference>
<dbReference type="SMART" id="SM00354">
    <property type="entry name" value="HTH_LACI"/>
    <property type="match status" value="1"/>
</dbReference>
<feature type="domain" description="HTH lacI-type" evidence="5">
    <location>
        <begin position="7"/>
        <end position="64"/>
    </location>
</feature>
<dbReference type="CDD" id="cd06274">
    <property type="entry name" value="PBP1_FruR"/>
    <property type="match status" value="1"/>
</dbReference>
<keyword evidence="2" id="KW-0805">Transcription regulation</keyword>
<dbReference type="CDD" id="cd01392">
    <property type="entry name" value="HTH_LacI"/>
    <property type="match status" value="1"/>
</dbReference>
<dbReference type="InterPro" id="IPR001761">
    <property type="entry name" value="Peripla_BP/Lac1_sug-bd_dom"/>
</dbReference>
<evidence type="ECO:0000256" key="2">
    <source>
        <dbReference type="ARBA" id="ARBA00023015"/>
    </source>
</evidence>
<evidence type="ECO:0000256" key="3">
    <source>
        <dbReference type="ARBA" id="ARBA00023125"/>
    </source>
</evidence>
<evidence type="ECO:0000313" key="7">
    <source>
        <dbReference type="Proteomes" id="UP000178776"/>
    </source>
</evidence>
<evidence type="ECO:0000256" key="1">
    <source>
        <dbReference type="ARBA" id="ARBA00022491"/>
    </source>
</evidence>
<dbReference type="Gene3D" id="1.10.260.40">
    <property type="entry name" value="lambda repressor-like DNA-binding domains"/>
    <property type="match status" value="1"/>
</dbReference>
<organism evidence="6 7">
    <name type="scientific">Chromobacterium vaccinii</name>
    <dbReference type="NCBI Taxonomy" id="1108595"/>
    <lineage>
        <taxon>Bacteria</taxon>
        <taxon>Pseudomonadati</taxon>
        <taxon>Pseudomonadota</taxon>
        <taxon>Betaproteobacteria</taxon>
        <taxon>Neisseriales</taxon>
        <taxon>Chromobacteriaceae</taxon>
        <taxon>Chromobacterium</taxon>
    </lineage>
</organism>
<dbReference type="InterPro" id="IPR028082">
    <property type="entry name" value="Peripla_BP_I"/>
</dbReference>
<dbReference type="GO" id="GO:0000976">
    <property type="term" value="F:transcription cis-regulatory region binding"/>
    <property type="evidence" value="ECO:0007669"/>
    <property type="project" value="TreeGrafter"/>
</dbReference>
<dbReference type="Pfam" id="PF00532">
    <property type="entry name" value="Peripla_BP_1"/>
    <property type="match status" value="1"/>
</dbReference>
<dbReference type="SUPFAM" id="SSF47413">
    <property type="entry name" value="lambda repressor-like DNA-binding domains"/>
    <property type="match status" value="1"/>
</dbReference>
<dbReference type="STRING" id="1108595.BKX93_05805"/>
<name>A0A1D9LE96_9NEIS</name>
<dbReference type="PANTHER" id="PTHR30146">
    <property type="entry name" value="LACI-RELATED TRANSCRIPTIONAL REPRESSOR"/>
    <property type="match status" value="1"/>
</dbReference>
<dbReference type="RefSeq" id="WP_070979115.1">
    <property type="nucleotide sequence ID" value="NZ_CP017707.1"/>
</dbReference>
<keyword evidence="4" id="KW-0804">Transcription</keyword>
<keyword evidence="3" id="KW-0238">DNA-binding</keyword>
<sequence length="338" mass="37080">MSSFKRLTIDDIAALAGVSRTTASMVLNGHAERYRISPATVEKVEKAAREHHFKPSQQARSLRSRRSSSIGLVVPDLTNSTHAALAQALENGCRERGYQLLMVTSDEDPERESSGIGQLASRQVDGMIVVPCSGDAARYQPWTGRLPFVFADRHIPGSGIASTVTDAGDSVARLLSPLLADGVDELAYFGGQPELSASRERLAGYRQALKAAGLEEGTDWVAERDFQRESGYRMMADWHARHGRYPRALFTASITLLEGVLSFIRERHRLREAPQYLLTFDDHPLLDCLPLPIDAIRQNSAALAEASLAQVLALLQGEALAERDLRVPASLNLRRLAV</sequence>
<dbReference type="GO" id="GO:0003700">
    <property type="term" value="F:DNA-binding transcription factor activity"/>
    <property type="evidence" value="ECO:0007669"/>
    <property type="project" value="TreeGrafter"/>
</dbReference>
<dbReference type="InterPro" id="IPR010982">
    <property type="entry name" value="Lambda_DNA-bd_dom_sf"/>
</dbReference>
<dbReference type="GeneID" id="68840719"/>
<proteinExistence type="predicted"/>
<dbReference type="Gene3D" id="3.40.50.2300">
    <property type="match status" value="2"/>
</dbReference>
<gene>
    <name evidence="6" type="ORF">BKX93_05805</name>
</gene>
<dbReference type="InterPro" id="IPR000843">
    <property type="entry name" value="HTH_LacI"/>
</dbReference>
<dbReference type="Proteomes" id="UP000178776">
    <property type="component" value="Chromosome"/>
</dbReference>
<dbReference type="AlphaFoldDB" id="A0A1D9LE96"/>
<evidence type="ECO:0000259" key="5">
    <source>
        <dbReference type="PROSITE" id="PS50932"/>
    </source>
</evidence>
<dbReference type="PROSITE" id="PS00356">
    <property type="entry name" value="HTH_LACI_1"/>
    <property type="match status" value="1"/>
</dbReference>
<dbReference type="Pfam" id="PF00356">
    <property type="entry name" value="LacI"/>
    <property type="match status" value="1"/>
</dbReference>
<dbReference type="EMBL" id="CP017707">
    <property type="protein sequence ID" value="AOZ49560.1"/>
    <property type="molecule type" value="Genomic_DNA"/>
</dbReference>
<protein>
    <submittedName>
        <fullName evidence="6">Transcriptional regulator</fullName>
    </submittedName>
</protein>
<evidence type="ECO:0000256" key="4">
    <source>
        <dbReference type="ARBA" id="ARBA00023163"/>
    </source>
</evidence>
<keyword evidence="1" id="KW-0678">Repressor</keyword>
<dbReference type="PROSITE" id="PS50932">
    <property type="entry name" value="HTH_LACI_2"/>
    <property type="match status" value="1"/>
</dbReference>
<dbReference type="SUPFAM" id="SSF53822">
    <property type="entry name" value="Periplasmic binding protein-like I"/>
    <property type="match status" value="1"/>
</dbReference>
<accession>A0A1D9LE96</accession>
<dbReference type="KEGG" id="cvc:BKX93_05805"/>